<evidence type="ECO:0000313" key="5">
    <source>
        <dbReference type="EMBL" id="KXJ86269.1"/>
    </source>
</evidence>
<dbReference type="EMBL" id="KQ964269">
    <property type="protein sequence ID" value="KXJ86269.1"/>
    <property type="molecule type" value="Genomic_DNA"/>
</dbReference>
<dbReference type="STRING" id="196109.A0A136INL8"/>
<feature type="non-terminal residue" evidence="5">
    <location>
        <position position="166"/>
    </location>
</feature>
<reference evidence="6" key="1">
    <citation type="submission" date="2016-02" db="EMBL/GenBank/DDBJ databases">
        <title>Draft genome sequence of Microdochium bolleyi, a fungal endophyte of beachgrass.</title>
        <authorList>
            <consortium name="DOE Joint Genome Institute"/>
            <person name="David A.S."/>
            <person name="May G."/>
            <person name="Haridas S."/>
            <person name="Lim J."/>
            <person name="Wang M."/>
            <person name="Labutti K."/>
            <person name="Lipzen A."/>
            <person name="Barry K."/>
            <person name="Grigoriev I.V."/>
        </authorList>
    </citation>
    <scope>NUCLEOTIDE SEQUENCE [LARGE SCALE GENOMIC DNA]</scope>
    <source>
        <strain evidence="6">J235TASD1</strain>
    </source>
</reference>
<dbReference type="GO" id="GO:0016798">
    <property type="term" value="F:hydrolase activity, acting on glycosyl bonds"/>
    <property type="evidence" value="ECO:0007669"/>
    <property type="project" value="UniProtKB-KW"/>
</dbReference>
<accession>A0A136INL8</accession>
<dbReference type="Gene3D" id="3.30.379.10">
    <property type="entry name" value="Chitobiase/beta-hexosaminidase domain 2-like"/>
    <property type="match status" value="1"/>
</dbReference>
<evidence type="ECO:0000256" key="3">
    <source>
        <dbReference type="SAM" id="SignalP"/>
    </source>
</evidence>
<dbReference type="SUPFAM" id="SSF55545">
    <property type="entry name" value="beta-N-acetylhexosaminidase-like domain"/>
    <property type="match status" value="1"/>
</dbReference>
<dbReference type="InterPro" id="IPR015882">
    <property type="entry name" value="HEX_bac_N"/>
</dbReference>
<keyword evidence="6" id="KW-1185">Reference proteome</keyword>
<evidence type="ECO:0000259" key="4">
    <source>
        <dbReference type="Pfam" id="PF02838"/>
    </source>
</evidence>
<dbReference type="InterPro" id="IPR029018">
    <property type="entry name" value="Hex-like_dom2"/>
</dbReference>
<dbReference type="AlphaFoldDB" id="A0A136INL8"/>
<name>A0A136INL8_9PEZI</name>
<dbReference type="Pfam" id="PF02838">
    <property type="entry name" value="Glyco_hydro_20b"/>
    <property type="match status" value="1"/>
</dbReference>
<proteinExistence type="predicted"/>
<gene>
    <name evidence="5" type="ORF">Micbo1qcDRAFT_168580</name>
</gene>
<keyword evidence="2" id="KW-0326">Glycosidase</keyword>
<feature type="chain" id="PRO_5007292880" description="Beta-hexosaminidase bacterial type N-terminal domain-containing protein" evidence="3">
    <location>
        <begin position="20"/>
        <end position="166"/>
    </location>
</feature>
<sequence>MLFIAHTMVPSMLVYPSLALGIQLLPPVLRDSTFQSGFASNTVPDDFDLWPRSVWITRALASTRDKNGSTLIPPSGRDFAQTFVEDLESITGSGWALQTLDDSMDTPVQGIVLDLHDAESRDALNLTYESGVSTEEGYTLDINDGRAIIKGTGARGAWWGTRTLLQ</sequence>
<dbReference type="OrthoDB" id="428480at2759"/>
<evidence type="ECO:0000256" key="1">
    <source>
        <dbReference type="ARBA" id="ARBA00022801"/>
    </source>
</evidence>
<evidence type="ECO:0000256" key="2">
    <source>
        <dbReference type="ARBA" id="ARBA00023295"/>
    </source>
</evidence>
<feature type="domain" description="Beta-hexosaminidase bacterial type N-terminal" evidence="4">
    <location>
        <begin position="117"/>
        <end position="166"/>
    </location>
</feature>
<organism evidence="5 6">
    <name type="scientific">Microdochium bolleyi</name>
    <dbReference type="NCBI Taxonomy" id="196109"/>
    <lineage>
        <taxon>Eukaryota</taxon>
        <taxon>Fungi</taxon>
        <taxon>Dikarya</taxon>
        <taxon>Ascomycota</taxon>
        <taxon>Pezizomycotina</taxon>
        <taxon>Sordariomycetes</taxon>
        <taxon>Xylariomycetidae</taxon>
        <taxon>Xylariales</taxon>
        <taxon>Microdochiaceae</taxon>
        <taxon>Microdochium</taxon>
    </lineage>
</organism>
<keyword evidence="3" id="KW-0732">Signal</keyword>
<dbReference type="Proteomes" id="UP000070501">
    <property type="component" value="Unassembled WGS sequence"/>
</dbReference>
<protein>
    <recommendedName>
        <fullName evidence="4">Beta-hexosaminidase bacterial type N-terminal domain-containing protein</fullName>
    </recommendedName>
</protein>
<feature type="signal peptide" evidence="3">
    <location>
        <begin position="1"/>
        <end position="19"/>
    </location>
</feature>
<dbReference type="InParanoid" id="A0A136INL8"/>
<keyword evidence="1" id="KW-0378">Hydrolase</keyword>
<evidence type="ECO:0000313" key="6">
    <source>
        <dbReference type="Proteomes" id="UP000070501"/>
    </source>
</evidence>